<protein>
    <recommendedName>
        <fullName evidence="1">UPF0434 protein FHR34_004408</fullName>
    </recommendedName>
</protein>
<dbReference type="PANTHER" id="PTHR33505:SF4">
    <property type="entry name" value="PROTEIN PREY, MITOCHONDRIAL"/>
    <property type="match status" value="1"/>
</dbReference>
<accession>A0A7W7R532</accession>
<dbReference type="Pfam" id="PF03966">
    <property type="entry name" value="Trm112p"/>
    <property type="match status" value="1"/>
</dbReference>
<comment type="caution">
    <text evidence="2">The sequence shown here is derived from an EMBL/GenBank/DDBJ whole genome shotgun (WGS) entry which is preliminary data.</text>
</comment>
<keyword evidence="3" id="KW-1185">Reference proteome</keyword>
<reference evidence="2 3" key="1">
    <citation type="submission" date="2020-08" db="EMBL/GenBank/DDBJ databases">
        <title>Sequencing the genomes of 1000 actinobacteria strains.</title>
        <authorList>
            <person name="Klenk H.-P."/>
        </authorList>
    </citation>
    <scope>NUCLEOTIDE SEQUENCE [LARGE SCALE GENOMIC DNA]</scope>
    <source>
        <strain evidence="2 3">DSM 41654</strain>
    </source>
</reference>
<dbReference type="HAMAP" id="MF_01187">
    <property type="entry name" value="UPF0434"/>
    <property type="match status" value="1"/>
</dbReference>
<gene>
    <name evidence="2" type="ORF">FHR34_004408</name>
</gene>
<dbReference type="AlphaFoldDB" id="A0A7W7R532"/>
<evidence type="ECO:0000256" key="1">
    <source>
        <dbReference type="HAMAP-Rule" id="MF_01187"/>
    </source>
</evidence>
<dbReference type="Proteomes" id="UP000540506">
    <property type="component" value="Unassembled WGS sequence"/>
</dbReference>
<dbReference type="SUPFAM" id="SSF158997">
    <property type="entry name" value="Trm112p-like"/>
    <property type="match status" value="1"/>
</dbReference>
<dbReference type="RefSeq" id="WP_184937592.1">
    <property type="nucleotide sequence ID" value="NZ_JACHJV010000001.1"/>
</dbReference>
<evidence type="ECO:0000313" key="3">
    <source>
        <dbReference type="Proteomes" id="UP000540506"/>
    </source>
</evidence>
<sequence>MTLEPFLLEILVCPSCHAALRESGEAEQPELICTGADCGLVYPVRDGIPVLLVDEARRPA</sequence>
<name>A0A7W7R532_KITKI</name>
<proteinExistence type="inferred from homology"/>
<dbReference type="PANTHER" id="PTHR33505">
    <property type="entry name" value="ZGC:162634"/>
    <property type="match status" value="1"/>
</dbReference>
<organism evidence="2 3">
    <name type="scientific">Kitasatospora kifunensis</name>
    <name type="common">Streptomyces kifunensis</name>
    <dbReference type="NCBI Taxonomy" id="58351"/>
    <lineage>
        <taxon>Bacteria</taxon>
        <taxon>Bacillati</taxon>
        <taxon>Actinomycetota</taxon>
        <taxon>Actinomycetes</taxon>
        <taxon>Kitasatosporales</taxon>
        <taxon>Streptomycetaceae</taxon>
        <taxon>Kitasatospora</taxon>
    </lineage>
</organism>
<dbReference type="EMBL" id="JACHJV010000001">
    <property type="protein sequence ID" value="MBB4925415.1"/>
    <property type="molecule type" value="Genomic_DNA"/>
</dbReference>
<evidence type="ECO:0000313" key="2">
    <source>
        <dbReference type="EMBL" id="MBB4925415.1"/>
    </source>
</evidence>
<dbReference type="Gene3D" id="2.20.25.10">
    <property type="match status" value="1"/>
</dbReference>
<dbReference type="InterPro" id="IPR005651">
    <property type="entry name" value="Trm112-like"/>
</dbReference>
<dbReference type="GO" id="GO:0005829">
    <property type="term" value="C:cytosol"/>
    <property type="evidence" value="ECO:0007669"/>
    <property type="project" value="TreeGrafter"/>
</dbReference>
<comment type="similarity">
    <text evidence="1">Belongs to the UPF0434 family.</text>
</comment>